<evidence type="ECO:0000313" key="11">
    <source>
        <dbReference type="Proteomes" id="UP000191024"/>
    </source>
</evidence>
<organism evidence="10 11">
    <name type="scientific">Lachancea mirantina</name>
    <dbReference type="NCBI Taxonomy" id="1230905"/>
    <lineage>
        <taxon>Eukaryota</taxon>
        <taxon>Fungi</taxon>
        <taxon>Dikarya</taxon>
        <taxon>Ascomycota</taxon>
        <taxon>Saccharomycotina</taxon>
        <taxon>Saccharomycetes</taxon>
        <taxon>Saccharomycetales</taxon>
        <taxon>Saccharomycetaceae</taxon>
        <taxon>Lachancea</taxon>
    </lineage>
</organism>
<evidence type="ECO:0000313" key="10">
    <source>
        <dbReference type="EMBL" id="SCV00358.1"/>
    </source>
</evidence>
<dbReference type="HAMAP" id="MF_01615">
    <property type="entry name" value="PdxT"/>
    <property type="match status" value="1"/>
</dbReference>
<evidence type="ECO:0000256" key="1">
    <source>
        <dbReference type="ARBA" id="ARBA00008345"/>
    </source>
</evidence>
<evidence type="ECO:0000256" key="8">
    <source>
        <dbReference type="PIRSR" id="PIRSR005639-1"/>
    </source>
</evidence>
<dbReference type="GO" id="GO:1903600">
    <property type="term" value="C:glutaminase complex"/>
    <property type="evidence" value="ECO:0007669"/>
    <property type="project" value="TreeGrafter"/>
</dbReference>
<feature type="binding site" evidence="9">
    <location>
        <begin position="146"/>
        <end position="147"/>
    </location>
    <ligand>
        <name>L-glutamine</name>
        <dbReference type="ChEBI" id="CHEBI:58359"/>
    </ligand>
</feature>
<evidence type="ECO:0000256" key="6">
    <source>
        <dbReference type="ARBA" id="ARBA00023239"/>
    </source>
</evidence>
<dbReference type="Proteomes" id="UP000191024">
    <property type="component" value="Chromosome G"/>
</dbReference>
<dbReference type="PANTHER" id="PTHR31559">
    <property type="entry name" value="PYRIDOXAL 5'-PHOSPHATE SYNTHASE SUBUNIT SNO"/>
    <property type="match status" value="1"/>
</dbReference>
<dbReference type="AlphaFoldDB" id="A0A1G4K8H9"/>
<dbReference type="EMBL" id="LT598469">
    <property type="protein sequence ID" value="SCV00358.1"/>
    <property type="molecule type" value="Genomic_DNA"/>
</dbReference>
<dbReference type="PROSITE" id="PS51274">
    <property type="entry name" value="GATASE_COBBQ"/>
    <property type="match status" value="1"/>
</dbReference>
<keyword evidence="3" id="KW-0378">Hydrolase</keyword>
<dbReference type="PROSITE" id="PS51273">
    <property type="entry name" value="GATASE_TYPE_1"/>
    <property type="match status" value="1"/>
</dbReference>
<keyword evidence="6" id="KW-0456">Lyase</keyword>
<dbReference type="InterPro" id="IPR029062">
    <property type="entry name" value="Class_I_gatase-like"/>
</dbReference>
<dbReference type="CDD" id="cd01749">
    <property type="entry name" value="GATase1_PB"/>
    <property type="match status" value="1"/>
</dbReference>
<dbReference type="GO" id="GO:0042823">
    <property type="term" value="P:pyridoxal phosphate biosynthetic process"/>
    <property type="evidence" value="ECO:0007669"/>
    <property type="project" value="InterPro"/>
</dbReference>
<keyword evidence="4" id="KW-0663">Pyridoxal phosphate</keyword>
<dbReference type="GO" id="GO:0008614">
    <property type="term" value="P:pyridoxine metabolic process"/>
    <property type="evidence" value="ECO:0007669"/>
    <property type="project" value="TreeGrafter"/>
</dbReference>
<dbReference type="GO" id="GO:0005829">
    <property type="term" value="C:cytosol"/>
    <property type="evidence" value="ECO:0007669"/>
    <property type="project" value="TreeGrafter"/>
</dbReference>
<keyword evidence="11" id="KW-1185">Reference proteome</keyword>
<evidence type="ECO:0000256" key="4">
    <source>
        <dbReference type="ARBA" id="ARBA00022898"/>
    </source>
</evidence>
<comment type="similarity">
    <text evidence="1">Belongs to the glutaminase PdxT/SNO family.</text>
</comment>
<evidence type="ECO:0000256" key="3">
    <source>
        <dbReference type="ARBA" id="ARBA00022801"/>
    </source>
</evidence>
<dbReference type="GO" id="GO:0016829">
    <property type="term" value="F:lyase activity"/>
    <property type="evidence" value="ECO:0007669"/>
    <property type="project" value="UniProtKB-KW"/>
</dbReference>
<keyword evidence="5" id="KW-0315">Glutamine amidotransferase</keyword>
<comment type="catalytic activity">
    <reaction evidence="7">
        <text>L-glutamine + H2O = L-glutamate + NH4(+)</text>
        <dbReference type="Rhea" id="RHEA:15889"/>
        <dbReference type="ChEBI" id="CHEBI:15377"/>
        <dbReference type="ChEBI" id="CHEBI:28938"/>
        <dbReference type="ChEBI" id="CHEBI:29985"/>
        <dbReference type="ChEBI" id="CHEBI:58359"/>
        <dbReference type="EC" id="3.5.1.2"/>
    </reaction>
</comment>
<reference evidence="10 11" key="1">
    <citation type="submission" date="2016-03" db="EMBL/GenBank/DDBJ databases">
        <authorList>
            <person name="Devillers H."/>
        </authorList>
    </citation>
    <scope>NUCLEOTIDE SEQUENCE [LARGE SCALE GENOMIC DNA]</scope>
    <source>
        <strain evidence="10">CBS 11717</strain>
    </source>
</reference>
<feature type="binding site" evidence="9">
    <location>
        <begin position="53"/>
        <end position="55"/>
    </location>
    <ligand>
        <name>L-glutamine</name>
        <dbReference type="ChEBI" id="CHEBI:58359"/>
    </ligand>
</feature>
<dbReference type="OrthoDB" id="2039at2759"/>
<protein>
    <recommendedName>
        <fullName evidence="2">glutaminase</fullName>
        <ecNumber evidence="2">3.5.1.2</ecNumber>
    </recommendedName>
</protein>
<dbReference type="Pfam" id="PF01174">
    <property type="entry name" value="SNO"/>
    <property type="match status" value="1"/>
</dbReference>
<proteinExistence type="inferred from homology"/>
<feature type="active site" description="Charge relay system" evidence="8">
    <location>
        <position position="188"/>
    </location>
</feature>
<gene>
    <name evidence="10" type="ORF">LAMI_0G04500G</name>
</gene>
<sequence>MKIVGVLALQGAFIEHVQYVQQCIEKSGYALEVKTVRTPSELSSCDALIIPGGESTAISQIAERNELLGPLQKFVQQPEKAVWGTCAGLIFLASELTNEANLVRNLGCLKVAVKRNAFGRQSHSFVADLDFSSFLPGGEAFPTVFIRAPVVEKILGDDVQVLHSIQSPSGGDLVVAVRQGNVLGTSFHPELADDIRFHDWFLKEFVI</sequence>
<dbReference type="FunFam" id="3.40.50.880:FF:000010">
    <property type="entry name" value="uncharacterized protein LOC100176842 isoform X2"/>
    <property type="match status" value="1"/>
</dbReference>
<accession>A0A1G4K8H9</accession>
<feature type="binding site" evidence="9">
    <location>
        <position position="115"/>
    </location>
    <ligand>
        <name>L-glutamine</name>
        <dbReference type="ChEBI" id="CHEBI:58359"/>
    </ligand>
</feature>
<dbReference type="Gene3D" id="3.40.50.880">
    <property type="match status" value="1"/>
</dbReference>
<name>A0A1G4K8H9_9SACH</name>
<dbReference type="SUPFAM" id="SSF52317">
    <property type="entry name" value="Class I glutamine amidotransferase-like"/>
    <property type="match status" value="1"/>
</dbReference>
<evidence type="ECO:0000256" key="9">
    <source>
        <dbReference type="PIRSR" id="PIRSR005639-2"/>
    </source>
</evidence>
<dbReference type="NCBIfam" id="TIGR03800">
    <property type="entry name" value="PLP_synth_Pdx2"/>
    <property type="match status" value="1"/>
</dbReference>
<dbReference type="PIRSF" id="PIRSF005639">
    <property type="entry name" value="Glut_amidoT_SNO"/>
    <property type="match status" value="1"/>
</dbReference>
<dbReference type="InterPro" id="IPR002161">
    <property type="entry name" value="PdxT/SNO"/>
</dbReference>
<feature type="active site" description="Nucleophile" evidence="8">
    <location>
        <position position="86"/>
    </location>
</feature>
<feature type="active site" description="Charge relay system" evidence="8">
    <location>
        <position position="190"/>
    </location>
</feature>
<dbReference type="InterPro" id="IPR021196">
    <property type="entry name" value="PdxT/SNO_CS"/>
</dbReference>
<evidence type="ECO:0000256" key="2">
    <source>
        <dbReference type="ARBA" id="ARBA00012918"/>
    </source>
</evidence>
<dbReference type="PROSITE" id="PS01236">
    <property type="entry name" value="PDXT_SNO_1"/>
    <property type="match status" value="1"/>
</dbReference>
<evidence type="ECO:0000256" key="7">
    <source>
        <dbReference type="ARBA" id="ARBA00049534"/>
    </source>
</evidence>
<dbReference type="PROSITE" id="PS51130">
    <property type="entry name" value="PDXT_SNO_2"/>
    <property type="match status" value="1"/>
</dbReference>
<dbReference type="PANTHER" id="PTHR31559:SF0">
    <property type="entry name" value="PYRIDOXAL 5'-PHOSPHATE SYNTHASE SUBUNIT SNO1-RELATED"/>
    <property type="match status" value="1"/>
</dbReference>
<evidence type="ECO:0000256" key="5">
    <source>
        <dbReference type="ARBA" id="ARBA00022962"/>
    </source>
</evidence>
<dbReference type="EC" id="3.5.1.2" evidence="2"/>
<dbReference type="STRING" id="1230905.A0A1G4K8H9"/>
<dbReference type="GO" id="GO:0004359">
    <property type="term" value="F:glutaminase activity"/>
    <property type="evidence" value="ECO:0007669"/>
    <property type="project" value="UniProtKB-EC"/>
</dbReference>